<proteinExistence type="predicted"/>
<dbReference type="PIRSF" id="PIRSF026649">
    <property type="entry name" value="MsbB"/>
    <property type="match status" value="1"/>
</dbReference>
<evidence type="ECO:0000256" key="1">
    <source>
        <dbReference type="ARBA" id="ARBA00004533"/>
    </source>
</evidence>
<dbReference type="InterPro" id="IPR004960">
    <property type="entry name" value="LipA_acyltrans"/>
</dbReference>
<dbReference type="NCBIfam" id="NF006438">
    <property type="entry name" value="PRK08734.1"/>
    <property type="match status" value="1"/>
</dbReference>
<dbReference type="Proteomes" id="UP000023435">
    <property type="component" value="Unassembled WGS sequence"/>
</dbReference>
<dbReference type="PANTHER" id="PTHR30606">
    <property type="entry name" value="LIPID A BIOSYNTHESIS LAUROYL ACYLTRANSFERASE"/>
    <property type="match status" value="1"/>
</dbReference>
<comment type="caution">
    <text evidence="7">The sequence shown here is derived from an EMBL/GenBank/DDBJ whole genome shotgun (WGS) entry which is preliminary data.</text>
</comment>
<gene>
    <name evidence="7" type="ORF">AZ78_3625</name>
</gene>
<sequence>MSSFVARVLYVLAGLLGRLPWSWQRRLGDAIAALWLRRDARESRVVRVNLELAYPGLPPAERAQWQRAIMRTTARQAVETLRLWTRPHAENLRLLREQHGTDLFDAAVASGKGLIVAAPHYGNWELLNQWLASRTPLAILYRPPESAIGEAFLNLVRADTDAERVTQVRAEGAAVRQLWKRLNAGGVVGILPDQQPKAGDGEFAPFFGVPALTMTLLGRLAERTGATVLFAYCERIGTDADPLGFALRIEAAPDGIAAPDPQRACVALNAAVERIARRDPAQYQWTYKRYTLRPSGDGNDNPYRSR</sequence>
<dbReference type="GO" id="GO:0005886">
    <property type="term" value="C:plasma membrane"/>
    <property type="evidence" value="ECO:0007669"/>
    <property type="project" value="UniProtKB-SubCell"/>
</dbReference>
<reference evidence="7 8" key="1">
    <citation type="journal article" date="2014" name="Genome Announc.">
        <title>Draft Genome Sequence of Lysobacter capsici AZ78, a Bacterium Antagonistic to Plant-Pathogenic Oomycetes.</title>
        <authorList>
            <person name="Puopolo G."/>
            <person name="Sonego P."/>
            <person name="Engelen K."/>
            <person name="Pertot I."/>
        </authorList>
    </citation>
    <scope>NUCLEOTIDE SEQUENCE [LARGE SCALE GENOMIC DNA]</scope>
    <source>
        <strain evidence="7 8">AZ78</strain>
    </source>
</reference>
<keyword evidence="6 7" id="KW-0012">Acyltransferase</keyword>
<evidence type="ECO:0000256" key="3">
    <source>
        <dbReference type="ARBA" id="ARBA00022519"/>
    </source>
</evidence>
<comment type="subcellular location">
    <subcellularLocation>
        <location evidence="1">Cell inner membrane</location>
    </subcellularLocation>
</comment>
<evidence type="ECO:0000256" key="2">
    <source>
        <dbReference type="ARBA" id="ARBA00022475"/>
    </source>
</evidence>
<dbReference type="Pfam" id="PF03279">
    <property type="entry name" value="Lip_A_acyltrans"/>
    <property type="match status" value="1"/>
</dbReference>
<evidence type="ECO:0000313" key="7">
    <source>
        <dbReference type="EMBL" id="KWS06071.1"/>
    </source>
</evidence>
<evidence type="ECO:0000256" key="5">
    <source>
        <dbReference type="ARBA" id="ARBA00023136"/>
    </source>
</evidence>
<dbReference type="GO" id="GO:0009247">
    <property type="term" value="P:glycolipid biosynthetic process"/>
    <property type="evidence" value="ECO:0007669"/>
    <property type="project" value="UniProtKB-ARBA"/>
</dbReference>
<protein>
    <submittedName>
        <fullName evidence="7">Lipid A biosynthesis lauroyl acyltransferase</fullName>
        <ecNumber evidence="7">2.3.1.-</ecNumber>
    </submittedName>
</protein>
<name>A0A108UBF1_9GAMM</name>
<dbReference type="CDD" id="cd07984">
    <property type="entry name" value="LPLAT_LABLAT-like"/>
    <property type="match status" value="1"/>
</dbReference>
<evidence type="ECO:0000256" key="4">
    <source>
        <dbReference type="ARBA" id="ARBA00022679"/>
    </source>
</evidence>
<keyword evidence="3" id="KW-0997">Cell inner membrane</keyword>
<accession>A0A108UBF1</accession>
<dbReference type="AlphaFoldDB" id="A0A108UBF1"/>
<keyword evidence="4 7" id="KW-0808">Transferase</keyword>
<evidence type="ECO:0000256" key="6">
    <source>
        <dbReference type="ARBA" id="ARBA00023315"/>
    </source>
</evidence>
<keyword evidence="5" id="KW-0472">Membrane</keyword>
<keyword evidence="8" id="KW-1185">Reference proteome</keyword>
<evidence type="ECO:0000313" key="8">
    <source>
        <dbReference type="Proteomes" id="UP000023435"/>
    </source>
</evidence>
<dbReference type="PANTHER" id="PTHR30606:SF10">
    <property type="entry name" value="PHOSPHATIDYLINOSITOL MANNOSIDE ACYLTRANSFERASE"/>
    <property type="match status" value="1"/>
</dbReference>
<dbReference type="EMBL" id="JAJA02000001">
    <property type="protein sequence ID" value="KWS06071.1"/>
    <property type="molecule type" value="Genomic_DNA"/>
</dbReference>
<organism evidence="7 8">
    <name type="scientific">Lysobacter capsici AZ78</name>
    <dbReference type="NCBI Taxonomy" id="1444315"/>
    <lineage>
        <taxon>Bacteria</taxon>
        <taxon>Pseudomonadati</taxon>
        <taxon>Pseudomonadota</taxon>
        <taxon>Gammaproteobacteria</taxon>
        <taxon>Lysobacterales</taxon>
        <taxon>Lysobacteraceae</taxon>
        <taxon>Lysobacter</taxon>
    </lineage>
</organism>
<keyword evidence="2" id="KW-1003">Cell membrane</keyword>
<dbReference type="RefSeq" id="WP_036105811.1">
    <property type="nucleotide sequence ID" value="NZ_JAJA02000001.1"/>
</dbReference>
<dbReference type="OrthoDB" id="9803456at2"/>
<dbReference type="GO" id="GO:0016746">
    <property type="term" value="F:acyltransferase activity"/>
    <property type="evidence" value="ECO:0007669"/>
    <property type="project" value="UniProtKB-KW"/>
</dbReference>
<dbReference type="EC" id="2.3.1.-" evidence="7"/>